<keyword evidence="9" id="KW-1185">Reference proteome</keyword>
<keyword evidence="1" id="KW-0479">Metal-binding</keyword>
<feature type="domain" description="C2H2-type" evidence="7">
    <location>
        <begin position="44"/>
        <end position="73"/>
    </location>
</feature>
<dbReference type="HOGENOM" id="CLU_814225_0_0_1"/>
<dbReference type="GO" id="GO:0005667">
    <property type="term" value="C:transcription regulator complex"/>
    <property type="evidence" value="ECO:0007669"/>
    <property type="project" value="TreeGrafter"/>
</dbReference>
<dbReference type="STRING" id="1036808.A0A0C2ZQT5"/>
<dbReference type="FunFam" id="3.30.160.60:FF:000446">
    <property type="entry name" value="Zinc finger protein"/>
    <property type="match status" value="1"/>
</dbReference>
<name>A0A0C2ZQT5_9AGAM</name>
<dbReference type="PANTHER" id="PTHR14003">
    <property type="entry name" value="TRANSCRIPTIONAL REPRESSOR PROTEIN YY"/>
    <property type="match status" value="1"/>
</dbReference>
<dbReference type="OrthoDB" id="654211at2759"/>
<proteinExistence type="predicted"/>
<evidence type="ECO:0000313" key="8">
    <source>
        <dbReference type="EMBL" id="KIM54972.1"/>
    </source>
</evidence>
<evidence type="ECO:0000256" key="2">
    <source>
        <dbReference type="ARBA" id="ARBA00022737"/>
    </source>
</evidence>
<dbReference type="Proteomes" id="UP000053989">
    <property type="component" value="Unassembled WGS sequence"/>
</dbReference>
<evidence type="ECO:0000256" key="5">
    <source>
        <dbReference type="PROSITE-ProRule" id="PRU00042"/>
    </source>
</evidence>
<evidence type="ECO:0000256" key="1">
    <source>
        <dbReference type="ARBA" id="ARBA00022723"/>
    </source>
</evidence>
<feature type="region of interest" description="Disordered" evidence="6">
    <location>
        <begin position="85"/>
        <end position="145"/>
    </location>
</feature>
<feature type="domain" description="C2H2-type" evidence="7">
    <location>
        <begin position="13"/>
        <end position="40"/>
    </location>
</feature>
<reference evidence="8 9" key="1">
    <citation type="submission" date="2014-04" db="EMBL/GenBank/DDBJ databases">
        <authorList>
            <consortium name="DOE Joint Genome Institute"/>
            <person name="Kuo A."/>
            <person name="Kohler A."/>
            <person name="Nagy L.G."/>
            <person name="Floudas D."/>
            <person name="Copeland A."/>
            <person name="Barry K.W."/>
            <person name="Cichocki N."/>
            <person name="Veneault-Fourrey C."/>
            <person name="LaButti K."/>
            <person name="Lindquist E.A."/>
            <person name="Lipzen A."/>
            <person name="Lundell T."/>
            <person name="Morin E."/>
            <person name="Murat C."/>
            <person name="Sun H."/>
            <person name="Tunlid A."/>
            <person name="Henrissat B."/>
            <person name="Grigoriev I.V."/>
            <person name="Hibbett D.S."/>
            <person name="Martin F."/>
            <person name="Nordberg H.P."/>
            <person name="Cantor M.N."/>
            <person name="Hua S.X."/>
        </authorList>
    </citation>
    <scope>NUCLEOTIDE SEQUENCE [LARGE SCALE GENOMIC DNA]</scope>
    <source>
        <strain evidence="8 9">Foug A</strain>
    </source>
</reference>
<dbReference type="GO" id="GO:0000785">
    <property type="term" value="C:chromatin"/>
    <property type="evidence" value="ECO:0007669"/>
    <property type="project" value="TreeGrafter"/>
</dbReference>
<evidence type="ECO:0000313" key="9">
    <source>
        <dbReference type="Proteomes" id="UP000053989"/>
    </source>
</evidence>
<keyword evidence="2" id="KW-0677">Repeat</keyword>
<dbReference type="GO" id="GO:0000981">
    <property type="term" value="F:DNA-binding transcription factor activity, RNA polymerase II-specific"/>
    <property type="evidence" value="ECO:0007669"/>
    <property type="project" value="TreeGrafter"/>
</dbReference>
<dbReference type="InterPro" id="IPR036236">
    <property type="entry name" value="Znf_C2H2_sf"/>
</dbReference>
<keyword evidence="3 5" id="KW-0863">Zinc-finger</keyword>
<gene>
    <name evidence="8" type="ORF">SCLCIDRAFT_330772</name>
</gene>
<evidence type="ECO:0000256" key="6">
    <source>
        <dbReference type="SAM" id="MobiDB-lite"/>
    </source>
</evidence>
<reference evidence="9" key="2">
    <citation type="submission" date="2015-01" db="EMBL/GenBank/DDBJ databases">
        <title>Evolutionary Origins and Diversification of the Mycorrhizal Mutualists.</title>
        <authorList>
            <consortium name="DOE Joint Genome Institute"/>
            <consortium name="Mycorrhizal Genomics Consortium"/>
            <person name="Kohler A."/>
            <person name="Kuo A."/>
            <person name="Nagy L.G."/>
            <person name="Floudas D."/>
            <person name="Copeland A."/>
            <person name="Barry K.W."/>
            <person name="Cichocki N."/>
            <person name="Veneault-Fourrey C."/>
            <person name="LaButti K."/>
            <person name="Lindquist E.A."/>
            <person name="Lipzen A."/>
            <person name="Lundell T."/>
            <person name="Morin E."/>
            <person name="Murat C."/>
            <person name="Riley R."/>
            <person name="Ohm R."/>
            <person name="Sun H."/>
            <person name="Tunlid A."/>
            <person name="Henrissat B."/>
            <person name="Grigoriev I.V."/>
            <person name="Hibbett D.S."/>
            <person name="Martin F."/>
        </authorList>
    </citation>
    <scope>NUCLEOTIDE SEQUENCE [LARGE SCALE GENOMIC DNA]</scope>
    <source>
        <strain evidence="9">Foug A</strain>
    </source>
</reference>
<dbReference type="GO" id="GO:0031519">
    <property type="term" value="C:PcG protein complex"/>
    <property type="evidence" value="ECO:0007669"/>
    <property type="project" value="TreeGrafter"/>
</dbReference>
<sequence length="341" mass="37438">MPVTRVTPALEPGACYICGKKLSRKADLPRHMRTHAANKDELMFPCPYEGCGYKALQRSNLATHLHTHTGERPNKCCHPGCTYSTSDPGSLTRHRRSAHAYEPKAKKSNRSVDTARKEPRRNRRPSPYFASSPSSSEGSVSSCSTNIDDQLPELQGLLEAPSCSAAEPYPVVAAKYTYPAYDTELSSRTVLCNDPMVYPSLLECTTETSFQQAEHASLVPCPQVLMVPQQEAPYFAPCYLNSLDSWMPSPLPSLPSSDNFLFIDAGSYESANTFQCDFPQFQQVDSQGIGHQEHFPHGTFPSSGLTGDFNHSGQFYYASFSASDGLSVGATDLFTQFSLAC</sequence>
<dbReference type="GO" id="GO:0008270">
    <property type="term" value="F:zinc ion binding"/>
    <property type="evidence" value="ECO:0007669"/>
    <property type="project" value="UniProtKB-KW"/>
</dbReference>
<evidence type="ECO:0000256" key="4">
    <source>
        <dbReference type="ARBA" id="ARBA00022833"/>
    </source>
</evidence>
<dbReference type="SUPFAM" id="SSF57667">
    <property type="entry name" value="beta-beta-alpha zinc fingers"/>
    <property type="match status" value="2"/>
</dbReference>
<dbReference type="InterPro" id="IPR013087">
    <property type="entry name" value="Znf_C2H2_type"/>
</dbReference>
<dbReference type="AlphaFoldDB" id="A0A0C2ZQT5"/>
<protein>
    <recommendedName>
        <fullName evidence="7">C2H2-type domain-containing protein</fullName>
    </recommendedName>
</protein>
<evidence type="ECO:0000259" key="7">
    <source>
        <dbReference type="PROSITE" id="PS50157"/>
    </source>
</evidence>
<dbReference type="SMART" id="SM00355">
    <property type="entry name" value="ZnF_C2H2"/>
    <property type="match status" value="3"/>
</dbReference>
<organism evidence="8 9">
    <name type="scientific">Scleroderma citrinum Foug A</name>
    <dbReference type="NCBI Taxonomy" id="1036808"/>
    <lineage>
        <taxon>Eukaryota</taxon>
        <taxon>Fungi</taxon>
        <taxon>Dikarya</taxon>
        <taxon>Basidiomycota</taxon>
        <taxon>Agaricomycotina</taxon>
        <taxon>Agaricomycetes</taxon>
        <taxon>Agaricomycetidae</taxon>
        <taxon>Boletales</taxon>
        <taxon>Sclerodermatineae</taxon>
        <taxon>Sclerodermataceae</taxon>
        <taxon>Scleroderma</taxon>
    </lineage>
</organism>
<accession>A0A0C2ZQT5</accession>
<dbReference type="PROSITE" id="PS50157">
    <property type="entry name" value="ZINC_FINGER_C2H2_2"/>
    <property type="match status" value="2"/>
</dbReference>
<dbReference type="InParanoid" id="A0A0C2ZQT5"/>
<evidence type="ECO:0000256" key="3">
    <source>
        <dbReference type="ARBA" id="ARBA00022771"/>
    </source>
</evidence>
<dbReference type="GO" id="GO:0000978">
    <property type="term" value="F:RNA polymerase II cis-regulatory region sequence-specific DNA binding"/>
    <property type="evidence" value="ECO:0007669"/>
    <property type="project" value="TreeGrafter"/>
</dbReference>
<dbReference type="EMBL" id="KN822143">
    <property type="protein sequence ID" value="KIM54972.1"/>
    <property type="molecule type" value="Genomic_DNA"/>
</dbReference>
<dbReference type="Pfam" id="PF00096">
    <property type="entry name" value="zf-C2H2"/>
    <property type="match status" value="1"/>
</dbReference>
<dbReference type="PANTHER" id="PTHR14003:SF19">
    <property type="entry name" value="YY2 TRANSCRIPTION FACTOR"/>
    <property type="match status" value="1"/>
</dbReference>
<dbReference type="Gene3D" id="3.30.160.60">
    <property type="entry name" value="Classic Zinc Finger"/>
    <property type="match status" value="3"/>
</dbReference>
<keyword evidence="4" id="KW-0862">Zinc</keyword>
<feature type="compositionally biased region" description="Low complexity" evidence="6">
    <location>
        <begin position="125"/>
        <end position="144"/>
    </location>
</feature>
<dbReference type="PROSITE" id="PS00028">
    <property type="entry name" value="ZINC_FINGER_C2H2_1"/>
    <property type="match status" value="1"/>
</dbReference>